<dbReference type="PANTHER" id="PTHR30154:SF34">
    <property type="entry name" value="TRANSCRIPTIONAL REGULATOR AZLB"/>
    <property type="match status" value="1"/>
</dbReference>
<organism evidence="6 7">
    <name type="scientific">Streptomyces sirii</name>
    <dbReference type="NCBI Taxonomy" id="3127701"/>
    <lineage>
        <taxon>Bacteria</taxon>
        <taxon>Bacillati</taxon>
        <taxon>Actinomycetota</taxon>
        <taxon>Actinomycetes</taxon>
        <taxon>Kitasatosporales</taxon>
        <taxon>Streptomycetaceae</taxon>
        <taxon>Streptomyces</taxon>
    </lineage>
</organism>
<feature type="region of interest" description="Disordered" evidence="4">
    <location>
        <begin position="173"/>
        <end position="219"/>
    </location>
</feature>
<keyword evidence="7" id="KW-1185">Reference proteome</keyword>
<dbReference type="SUPFAM" id="SSF54909">
    <property type="entry name" value="Dimeric alpha+beta barrel"/>
    <property type="match status" value="1"/>
</dbReference>
<evidence type="ECO:0000256" key="4">
    <source>
        <dbReference type="SAM" id="MobiDB-lite"/>
    </source>
</evidence>
<feature type="compositionally biased region" description="Low complexity" evidence="4">
    <location>
        <begin position="360"/>
        <end position="375"/>
    </location>
</feature>
<dbReference type="Gene3D" id="1.10.10.10">
    <property type="entry name" value="Winged helix-like DNA-binding domain superfamily/Winged helix DNA-binding domain"/>
    <property type="match status" value="2"/>
</dbReference>
<dbReference type="InterPro" id="IPR011008">
    <property type="entry name" value="Dimeric_a/b-barrel"/>
</dbReference>
<keyword evidence="1" id="KW-0805">Transcription regulation</keyword>
<evidence type="ECO:0000256" key="2">
    <source>
        <dbReference type="ARBA" id="ARBA00023125"/>
    </source>
</evidence>
<evidence type="ECO:0000256" key="1">
    <source>
        <dbReference type="ARBA" id="ARBA00023015"/>
    </source>
</evidence>
<proteinExistence type="predicted"/>
<keyword evidence="2" id="KW-0238">DNA-binding</keyword>
<evidence type="ECO:0000313" key="6">
    <source>
        <dbReference type="EMBL" id="WXK78519.1"/>
    </source>
</evidence>
<evidence type="ECO:0000313" key="7">
    <source>
        <dbReference type="Proteomes" id="UP001626628"/>
    </source>
</evidence>
<dbReference type="InterPro" id="IPR036388">
    <property type="entry name" value="WH-like_DNA-bd_sf"/>
</dbReference>
<accession>A0ABZ2QTS2</accession>
<sequence>MKDLSIERAHEEAAVRLDDVDRGLVHALHLDGRAPFSRIAAVLGVSTQTVARRYRRLRAAAGLRVVGLADPHRAGRAQWLVRLTAAPHSAQDLAHALARRADTSWVKLASGGTEIIAVVLTPADAAGHSLLLHDIPRTAGITAVSAHYLLHTYLGGPTAWRGRANVLDEARQRQLAPRAGADDEGSTGRDGRDSRDDRNNRDCRGGAQPPTPVAELSDGDDRLLSALQRDGRTGQAELAAATGWSPATVARRLTTLRASGTLFFDVEVDDALYGATTQALLWMTVAPTHLDQVATDLARHDELAFVAATTGPTNLVAHALCPGPAALHHYLTHRLANRTAIRALETAPVLRTLKGAGPLASPAPVRPPATTAPAPRARRPRTAPGRRG</sequence>
<dbReference type="SUPFAM" id="SSF46785">
    <property type="entry name" value="Winged helix' DNA-binding domain"/>
    <property type="match status" value="2"/>
</dbReference>
<reference evidence="6 7" key="1">
    <citation type="submission" date="2024-03" db="EMBL/GenBank/DDBJ databases">
        <title>The complete genome of Streptomyces sirii sp.nov.</title>
        <authorList>
            <person name="Zakalyukina Y.V."/>
            <person name="Belik A.R."/>
            <person name="Biryukov M.V."/>
            <person name="Baturina O.A."/>
            <person name="Kabilov M.R."/>
        </authorList>
    </citation>
    <scope>NUCLEOTIDE SEQUENCE [LARGE SCALE GENOMIC DNA]</scope>
    <source>
        <strain evidence="6 7">BP-8</strain>
    </source>
</reference>
<dbReference type="InterPro" id="IPR000485">
    <property type="entry name" value="AsnC-type_HTH_dom"/>
</dbReference>
<dbReference type="InterPro" id="IPR019887">
    <property type="entry name" value="Tscrpt_reg_AsnC/Lrp_C"/>
</dbReference>
<feature type="compositionally biased region" description="Basic residues" evidence="4">
    <location>
        <begin position="376"/>
        <end position="388"/>
    </location>
</feature>
<gene>
    <name evidence="6" type="ORF">WAB15_22380</name>
</gene>
<dbReference type="Gene3D" id="3.30.70.920">
    <property type="match status" value="1"/>
</dbReference>
<dbReference type="InterPro" id="IPR036390">
    <property type="entry name" value="WH_DNA-bd_sf"/>
</dbReference>
<feature type="domain" description="HTH asnC-type" evidence="5">
    <location>
        <begin position="17"/>
        <end position="77"/>
    </location>
</feature>
<dbReference type="Pfam" id="PF13404">
    <property type="entry name" value="HTH_AsnC-type"/>
    <property type="match status" value="2"/>
</dbReference>
<dbReference type="RefSeq" id="WP_407287337.1">
    <property type="nucleotide sequence ID" value="NZ_CP147982.1"/>
</dbReference>
<protein>
    <submittedName>
        <fullName evidence="6">Lrp/AsnC family transcriptional regulator</fullName>
    </submittedName>
</protein>
<dbReference type="InterPro" id="IPR019888">
    <property type="entry name" value="Tscrpt_reg_AsnC-like"/>
</dbReference>
<dbReference type="EMBL" id="CP147982">
    <property type="protein sequence ID" value="WXK78519.1"/>
    <property type="molecule type" value="Genomic_DNA"/>
</dbReference>
<feature type="region of interest" description="Disordered" evidence="4">
    <location>
        <begin position="355"/>
        <end position="388"/>
    </location>
</feature>
<evidence type="ECO:0000256" key="3">
    <source>
        <dbReference type="ARBA" id="ARBA00023163"/>
    </source>
</evidence>
<dbReference type="Pfam" id="PF01037">
    <property type="entry name" value="AsnC_trans_reg"/>
    <property type="match status" value="1"/>
</dbReference>
<dbReference type="PANTHER" id="PTHR30154">
    <property type="entry name" value="LEUCINE-RESPONSIVE REGULATORY PROTEIN"/>
    <property type="match status" value="1"/>
</dbReference>
<keyword evidence="3" id="KW-0804">Transcription</keyword>
<dbReference type="SMART" id="SM00344">
    <property type="entry name" value="HTH_ASNC"/>
    <property type="match status" value="2"/>
</dbReference>
<evidence type="ECO:0000259" key="5">
    <source>
        <dbReference type="PROSITE" id="PS50956"/>
    </source>
</evidence>
<feature type="compositionally biased region" description="Basic and acidic residues" evidence="4">
    <location>
        <begin position="186"/>
        <end position="204"/>
    </location>
</feature>
<name>A0ABZ2QTS2_9ACTN</name>
<dbReference type="Proteomes" id="UP001626628">
    <property type="component" value="Chromosome"/>
</dbReference>
<dbReference type="PRINTS" id="PR00033">
    <property type="entry name" value="HTHASNC"/>
</dbReference>
<dbReference type="PROSITE" id="PS50956">
    <property type="entry name" value="HTH_ASNC_2"/>
    <property type="match status" value="1"/>
</dbReference>